<feature type="non-terminal residue" evidence="1">
    <location>
        <position position="1"/>
    </location>
</feature>
<proteinExistence type="predicted"/>
<dbReference type="AlphaFoldDB" id="A0A074YUX6"/>
<sequence length="102" mass="11799">GRGLLASTLSISSSWHTSSQRRADTPWRDNHGPFQLYLSFLPLIEYKKGHVFANNTRLTFINTLDRSFLSNINHYAFQHIIVKVFGQQDALFKCLWRQASCL</sequence>
<evidence type="ECO:0000313" key="1">
    <source>
        <dbReference type="EMBL" id="KEQ97962.1"/>
    </source>
</evidence>
<name>A0A074YUX6_AURSE</name>
<dbReference type="Proteomes" id="UP000030641">
    <property type="component" value="Unassembled WGS sequence"/>
</dbReference>
<gene>
    <name evidence="1" type="ORF">AUEXF2481DRAFT_77850</name>
</gene>
<accession>A0A074YUX6</accession>
<dbReference type="GeneID" id="25371435"/>
<dbReference type="RefSeq" id="XP_013346454.1">
    <property type="nucleotide sequence ID" value="XM_013491000.1"/>
</dbReference>
<keyword evidence="2" id="KW-1185">Reference proteome</keyword>
<dbReference type="InParanoid" id="A0A074YUX6"/>
<dbReference type="HOGENOM" id="CLU_2284016_0_0_1"/>
<dbReference type="EMBL" id="KL584753">
    <property type="protein sequence ID" value="KEQ97962.1"/>
    <property type="molecule type" value="Genomic_DNA"/>
</dbReference>
<organism evidence="1 2">
    <name type="scientific">Aureobasidium subglaciale (strain EXF-2481)</name>
    <name type="common">Aureobasidium pullulans var. subglaciale</name>
    <dbReference type="NCBI Taxonomy" id="1043005"/>
    <lineage>
        <taxon>Eukaryota</taxon>
        <taxon>Fungi</taxon>
        <taxon>Dikarya</taxon>
        <taxon>Ascomycota</taxon>
        <taxon>Pezizomycotina</taxon>
        <taxon>Dothideomycetes</taxon>
        <taxon>Dothideomycetidae</taxon>
        <taxon>Dothideales</taxon>
        <taxon>Saccotheciaceae</taxon>
        <taxon>Aureobasidium</taxon>
    </lineage>
</organism>
<evidence type="ECO:0000313" key="2">
    <source>
        <dbReference type="Proteomes" id="UP000030641"/>
    </source>
</evidence>
<protein>
    <submittedName>
        <fullName evidence="1">Uncharacterized protein</fullName>
    </submittedName>
</protein>
<reference evidence="1 2" key="1">
    <citation type="journal article" date="2014" name="BMC Genomics">
        <title>Genome sequencing of four Aureobasidium pullulans varieties: biotechnological potential, stress tolerance, and description of new species.</title>
        <authorList>
            <person name="Gostin Ar C."/>
            <person name="Ohm R.A."/>
            <person name="Kogej T."/>
            <person name="Sonjak S."/>
            <person name="Turk M."/>
            <person name="Zajc J."/>
            <person name="Zalar P."/>
            <person name="Grube M."/>
            <person name="Sun H."/>
            <person name="Han J."/>
            <person name="Sharma A."/>
            <person name="Chiniquy J."/>
            <person name="Ngan C.Y."/>
            <person name="Lipzen A."/>
            <person name="Barry K."/>
            <person name="Grigoriev I.V."/>
            <person name="Gunde-Cimerman N."/>
        </authorList>
    </citation>
    <scope>NUCLEOTIDE SEQUENCE [LARGE SCALE GENOMIC DNA]</scope>
    <source>
        <strain evidence="1 2">EXF-2481</strain>
    </source>
</reference>